<dbReference type="Proteomes" id="UP000003573">
    <property type="component" value="Unassembled WGS sequence"/>
</dbReference>
<dbReference type="eggNOG" id="COG0628">
    <property type="taxonomic scope" value="Bacteria"/>
</dbReference>
<organism evidence="9 10">
    <name type="scientific">Streptococcus macacae NCTC 11558</name>
    <dbReference type="NCBI Taxonomy" id="764298"/>
    <lineage>
        <taxon>Bacteria</taxon>
        <taxon>Bacillati</taxon>
        <taxon>Bacillota</taxon>
        <taxon>Bacilli</taxon>
        <taxon>Lactobacillales</taxon>
        <taxon>Streptococcaceae</taxon>
        <taxon>Streptococcus</taxon>
    </lineage>
</organism>
<proteinExistence type="inferred from homology"/>
<dbReference type="STRING" id="764298.STRMA_0165"/>
<comment type="similarity">
    <text evidence="2">Belongs to the autoinducer-2 exporter (AI-2E) (TC 2.A.86) family.</text>
</comment>
<feature type="transmembrane region" description="Helical" evidence="8">
    <location>
        <begin position="219"/>
        <end position="241"/>
    </location>
</feature>
<reference evidence="9 10" key="1">
    <citation type="journal article" date="2014" name="Int. J. Syst. Evol. Microbiol.">
        <title>Phylogenomics and the dynamic genome evolution of the genus Streptococcus.</title>
        <authorList>
            <consortium name="The Broad Institute Genome Sequencing Platform"/>
            <person name="Richards V.P."/>
            <person name="Palmer S.R."/>
            <person name="Pavinski Bitar P.D."/>
            <person name="Qin X."/>
            <person name="Weinstock G.M."/>
            <person name="Highlander S.K."/>
            <person name="Town C.D."/>
            <person name="Burne R.A."/>
            <person name="Stanhope M.J."/>
        </authorList>
    </citation>
    <scope>NUCLEOTIDE SEQUENCE [LARGE SCALE GENOMIC DNA]</scope>
    <source>
        <strain evidence="9 10">NCTC 11558</strain>
    </source>
</reference>
<feature type="transmembrane region" description="Helical" evidence="8">
    <location>
        <begin position="74"/>
        <end position="93"/>
    </location>
</feature>
<keyword evidence="6 8" id="KW-1133">Transmembrane helix</keyword>
<feature type="transmembrane region" description="Helical" evidence="8">
    <location>
        <begin position="161"/>
        <end position="183"/>
    </location>
</feature>
<gene>
    <name evidence="9" type="ORF">STRMA_0165</name>
</gene>
<dbReference type="RefSeq" id="WP_003078911.1">
    <property type="nucleotide sequence ID" value="NZ_AEUW02000001.1"/>
</dbReference>
<dbReference type="OrthoDB" id="9793390at2"/>
<accession>G5JYA4</accession>
<name>G5JYA4_9STRE</name>
<feature type="transmembrane region" description="Helical" evidence="8">
    <location>
        <begin position="7"/>
        <end position="24"/>
    </location>
</feature>
<comment type="caution">
    <text evidence="9">The sequence shown here is derived from an EMBL/GenBank/DDBJ whole genome shotgun (WGS) entry which is preliminary data.</text>
</comment>
<feature type="transmembrane region" description="Helical" evidence="8">
    <location>
        <begin position="284"/>
        <end position="305"/>
    </location>
</feature>
<comment type="subcellular location">
    <subcellularLocation>
        <location evidence="1">Cell membrane</location>
        <topology evidence="1">Multi-pass membrane protein</topology>
    </subcellularLocation>
</comment>
<keyword evidence="4" id="KW-1003">Cell membrane</keyword>
<evidence type="ECO:0000256" key="6">
    <source>
        <dbReference type="ARBA" id="ARBA00022989"/>
    </source>
</evidence>
<protein>
    <submittedName>
        <fullName evidence="9">Membrane protein</fullName>
    </submittedName>
</protein>
<evidence type="ECO:0000256" key="5">
    <source>
        <dbReference type="ARBA" id="ARBA00022692"/>
    </source>
</evidence>
<keyword evidence="3" id="KW-0813">Transport</keyword>
<dbReference type="AlphaFoldDB" id="G5JYA4"/>
<evidence type="ECO:0000256" key="2">
    <source>
        <dbReference type="ARBA" id="ARBA00009773"/>
    </source>
</evidence>
<dbReference type="GO" id="GO:0055085">
    <property type="term" value="P:transmembrane transport"/>
    <property type="evidence" value="ECO:0007669"/>
    <property type="project" value="TreeGrafter"/>
</dbReference>
<dbReference type="Pfam" id="PF01594">
    <property type="entry name" value="AI-2E_transport"/>
    <property type="match status" value="1"/>
</dbReference>
<feature type="transmembrane region" description="Helical" evidence="8">
    <location>
        <begin position="317"/>
        <end position="343"/>
    </location>
</feature>
<keyword evidence="10" id="KW-1185">Reference proteome</keyword>
<dbReference type="PANTHER" id="PTHR21716:SF53">
    <property type="entry name" value="PERMEASE PERM-RELATED"/>
    <property type="match status" value="1"/>
</dbReference>
<evidence type="ECO:0000256" key="1">
    <source>
        <dbReference type="ARBA" id="ARBA00004651"/>
    </source>
</evidence>
<keyword evidence="7 8" id="KW-0472">Membrane</keyword>
<evidence type="ECO:0000313" key="9">
    <source>
        <dbReference type="EMBL" id="EHJ51749.1"/>
    </source>
</evidence>
<evidence type="ECO:0000256" key="7">
    <source>
        <dbReference type="ARBA" id="ARBA00023136"/>
    </source>
</evidence>
<feature type="transmembrane region" description="Helical" evidence="8">
    <location>
        <begin position="30"/>
        <end position="54"/>
    </location>
</feature>
<evidence type="ECO:0000256" key="4">
    <source>
        <dbReference type="ARBA" id="ARBA00022475"/>
    </source>
</evidence>
<dbReference type="InterPro" id="IPR002549">
    <property type="entry name" value="AI-2E-like"/>
</dbReference>
<evidence type="ECO:0000256" key="8">
    <source>
        <dbReference type="SAM" id="Phobius"/>
    </source>
</evidence>
<dbReference type="GO" id="GO:0005886">
    <property type="term" value="C:plasma membrane"/>
    <property type="evidence" value="ECO:0007669"/>
    <property type="project" value="UniProtKB-SubCell"/>
</dbReference>
<evidence type="ECO:0000313" key="10">
    <source>
        <dbReference type="Proteomes" id="UP000003573"/>
    </source>
</evidence>
<evidence type="ECO:0000256" key="3">
    <source>
        <dbReference type="ARBA" id="ARBA00022448"/>
    </source>
</evidence>
<sequence length="364" mass="40957">MFKSSKLFFWTAEILLVTIIIFTWRQMGSLFSPFFSVAKTFFVPFLLGGFLYYVTNPIVIFLEKYLKIRRMWGIIIVFIILISLVVLSITNLIPSLITQLTELIEASQNIYVDLQSQFNKWKDNPAFKNIDFSSLLKQLNLSYVDILKNVLNSVTVSVSSIVTMITNTVMILVLSPVILFYLLKDGNGLLPMLERTVLKNDAHGITQLLKQMNKTISRYISGVAIDALFIFVFALLGYQIMGVKYAFLFALVAGITNVVPYVGPYLGLVPVVLAYVVSDPKKMIIAIIYIMILQQIDGNIVYPRVVGSTMKIHPLTIMVLLVLGGNMAGLVGMLVAVPAYAIIKEIVKFVTSVYEYHKKHKNVL</sequence>
<dbReference type="PANTHER" id="PTHR21716">
    <property type="entry name" value="TRANSMEMBRANE PROTEIN"/>
    <property type="match status" value="1"/>
</dbReference>
<feature type="transmembrane region" description="Helical" evidence="8">
    <location>
        <begin position="247"/>
        <end position="277"/>
    </location>
</feature>
<keyword evidence="5 8" id="KW-0812">Transmembrane</keyword>
<dbReference type="EMBL" id="AEUW02000001">
    <property type="protein sequence ID" value="EHJ51749.1"/>
    <property type="molecule type" value="Genomic_DNA"/>
</dbReference>